<sequence>MARSGGFRKPKAANGNDLALTRRIDELFPTWPFPGLWRMTAMLRGEGRLVNRKRARHLMRESAALSSTAFSLFASETSRVLNGSSIYRMSRR</sequence>
<organism evidence="2 3">
    <name type="scientific">Nguyenibacter vanlangensis</name>
    <dbReference type="NCBI Taxonomy" id="1216886"/>
    <lineage>
        <taxon>Bacteria</taxon>
        <taxon>Pseudomonadati</taxon>
        <taxon>Pseudomonadota</taxon>
        <taxon>Alphaproteobacteria</taxon>
        <taxon>Acetobacterales</taxon>
        <taxon>Acetobacteraceae</taxon>
        <taxon>Nguyenibacter</taxon>
    </lineage>
</organism>
<dbReference type="EMBL" id="JABXXP010000057">
    <property type="protein sequence ID" value="NVN10628.1"/>
    <property type="molecule type" value="Genomic_DNA"/>
</dbReference>
<accession>A0A7Y7M6Q6</accession>
<feature type="domain" description="HTH-like" evidence="1">
    <location>
        <begin position="17"/>
        <end position="61"/>
    </location>
</feature>
<proteinExistence type="predicted"/>
<evidence type="ECO:0000313" key="3">
    <source>
        <dbReference type="Proteomes" id="UP000534870"/>
    </source>
</evidence>
<name>A0A7Y7M6Q6_9PROT</name>
<dbReference type="Pfam" id="PF13276">
    <property type="entry name" value="HTH_21"/>
    <property type="match status" value="1"/>
</dbReference>
<evidence type="ECO:0000313" key="2">
    <source>
        <dbReference type="EMBL" id="NVN10628.1"/>
    </source>
</evidence>
<dbReference type="InterPro" id="IPR025948">
    <property type="entry name" value="HTH-like_dom"/>
</dbReference>
<comment type="caution">
    <text evidence="2">The sequence shown here is derived from an EMBL/GenBank/DDBJ whole genome shotgun (WGS) entry which is preliminary data.</text>
</comment>
<dbReference type="Proteomes" id="UP000534870">
    <property type="component" value="Unassembled WGS sequence"/>
</dbReference>
<dbReference type="RefSeq" id="WP_176639394.1">
    <property type="nucleotide sequence ID" value="NZ_JABXXP010000057.1"/>
</dbReference>
<gene>
    <name evidence="2" type="ORF">HUK84_05610</name>
</gene>
<reference evidence="2 3" key="1">
    <citation type="submission" date="2020-06" db="EMBL/GenBank/DDBJ databases">
        <title>Description of novel acetic acid bacteria.</title>
        <authorList>
            <person name="Sombolestani A."/>
        </authorList>
    </citation>
    <scope>NUCLEOTIDE SEQUENCE [LARGE SCALE GENOMIC DNA]</scope>
    <source>
        <strain evidence="2 3">LMG 31431</strain>
    </source>
</reference>
<protein>
    <submittedName>
        <fullName evidence="2">Transposase</fullName>
    </submittedName>
</protein>
<evidence type="ECO:0000259" key="1">
    <source>
        <dbReference type="Pfam" id="PF13276"/>
    </source>
</evidence>
<dbReference type="AlphaFoldDB" id="A0A7Y7M6Q6"/>